<evidence type="ECO:0000313" key="13">
    <source>
        <dbReference type="Proteomes" id="UP001497512"/>
    </source>
</evidence>
<evidence type="ECO:0000256" key="9">
    <source>
        <dbReference type="ARBA" id="ARBA00035304"/>
    </source>
</evidence>
<comment type="function">
    <text evidence="10">Protein associated with the U5 snRNP, during its maturation and its post-splicing recycling and which is required for spliceosomal tri-snRNP complex assembly in the nucleus. Has a molecular sequestering activity and transiently hinders SNRNP200 binding sites for constitutive splicing factors that intervene later during the assembly of the spliceosome and splicing. Together with its molecular sequestering activity, may also function as a molecular adapter and placeholder, coordinating the assembly of the U5 snRNP and its association with the U4/U6 di-snRNP.</text>
</comment>
<keyword evidence="7" id="KW-0508">mRNA splicing</keyword>
<evidence type="ECO:0000256" key="4">
    <source>
        <dbReference type="ARBA" id="ARBA00022490"/>
    </source>
</evidence>
<evidence type="ECO:0000256" key="5">
    <source>
        <dbReference type="ARBA" id="ARBA00022664"/>
    </source>
</evidence>
<dbReference type="Proteomes" id="UP001497512">
    <property type="component" value="Chromosome 12"/>
</dbReference>
<evidence type="ECO:0000256" key="2">
    <source>
        <dbReference type="ARBA" id="ARBA00004496"/>
    </source>
</evidence>
<evidence type="ECO:0000256" key="8">
    <source>
        <dbReference type="ARBA" id="ARBA00023242"/>
    </source>
</evidence>
<keyword evidence="13" id="KW-1185">Reference proteome</keyword>
<evidence type="ECO:0000256" key="1">
    <source>
        <dbReference type="ARBA" id="ARBA00004123"/>
    </source>
</evidence>
<feature type="compositionally biased region" description="Basic and acidic residues" evidence="11">
    <location>
        <begin position="175"/>
        <end position="203"/>
    </location>
</feature>
<proteinExistence type="inferred from homology"/>
<evidence type="ECO:0000256" key="11">
    <source>
        <dbReference type="SAM" id="MobiDB-lite"/>
    </source>
</evidence>
<keyword evidence="5" id="KW-0507">mRNA processing</keyword>
<sequence>MEAANAHGGSVATFKTRVDDTFAALFSPSSGASFWSVSDRGIAPSGLKPSAQSRGRDEEVEVSGGSDDGDEGNDAVDDRDEEEEEEGHGACAAQYERFVRLVNSRRRGRGETAGDLEAAPGKRTGAVVKGFGEGGIDREWEEDLEELESDEEDGEEDEDEEDDDVRRRVGKRKKIGEWEGQEKELRFRAEESPLERRQEKLEQEDLEDDDEEVRQMRQMVGMDETLDFEEEEDEYDKVAVGREGSEDRIFMGQVKDFSGTNINLVNSLPSSLPELRQTSRDARANHKAALARLEEDDREAAAAIAGVQVVDTSIERNHSKQQLIQTKLEMCLVSGRVRGHKSGKRVRFAIAEDAENERKAGRISGPHSNNASASQEPVGSQLDPVWRTDLTSSSGTVSRRSQVPDYVKHPWKYIQYTIDWSEQDDDKQNLAAFHAMRDGSSAKVSDGTPVEQQSTVEVNKPIRFTPRSLREGNVKERQDEIMKSSSDQLGIIHAVETGDRGLSLPMSIAAGLDLDQDQGGGGSSESEKGASSSSPNNVTADVKPGRIRRQYRSKGNTSDESDGN</sequence>
<feature type="region of interest" description="Disordered" evidence="11">
    <location>
        <begin position="357"/>
        <end position="402"/>
    </location>
</feature>
<evidence type="ECO:0000256" key="6">
    <source>
        <dbReference type="ARBA" id="ARBA00022728"/>
    </source>
</evidence>
<feature type="compositionally biased region" description="Polar residues" evidence="11">
    <location>
        <begin position="389"/>
        <end position="401"/>
    </location>
</feature>
<keyword evidence="4" id="KW-0963">Cytoplasm</keyword>
<feature type="compositionally biased region" description="Acidic residues" evidence="11">
    <location>
        <begin position="224"/>
        <end position="235"/>
    </location>
</feature>
<dbReference type="PANTHER" id="PTHR13445:SF3">
    <property type="entry name" value="U5 SMALL NUCLEAR RIBONUCLEOPROTEIN TSSC4"/>
    <property type="match status" value="1"/>
</dbReference>
<feature type="region of interest" description="Disordered" evidence="11">
    <location>
        <begin position="512"/>
        <end position="564"/>
    </location>
</feature>
<dbReference type="EMBL" id="OZ019904">
    <property type="protein sequence ID" value="CAK9198799.1"/>
    <property type="molecule type" value="Genomic_DNA"/>
</dbReference>
<organism evidence="12 13">
    <name type="scientific">Sphagnum troendelagicum</name>
    <dbReference type="NCBI Taxonomy" id="128251"/>
    <lineage>
        <taxon>Eukaryota</taxon>
        <taxon>Viridiplantae</taxon>
        <taxon>Streptophyta</taxon>
        <taxon>Embryophyta</taxon>
        <taxon>Bryophyta</taxon>
        <taxon>Sphagnophytina</taxon>
        <taxon>Sphagnopsida</taxon>
        <taxon>Sphagnales</taxon>
        <taxon>Sphagnaceae</taxon>
        <taxon>Sphagnum</taxon>
    </lineage>
</organism>
<protein>
    <recommendedName>
        <fullName evidence="9">U5 small nuclear ribonucleoprotein TSSC4</fullName>
    </recommendedName>
</protein>
<feature type="compositionally biased region" description="Acidic residues" evidence="11">
    <location>
        <begin position="139"/>
        <end position="163"/>
    </location>
</feature>
<accession>A0ABP0TL66</accession>
<feature type="region of interest" description="Disordered" evidence="11">
    <location>
        <begin position="221"/>
        <end position="240"/>
    </location>
</feature>
<evidence type="ECO:0000256" key="7">
    <source>
        <dbReference type="ARBA" id="ARBA00023187"/>
    </source>
</evidence>
<gene>
    <name evidence="12" type="ORF">CSSPTR1EN2_LOCUS4617</name>
</gene>
<name>A0ABP0TL66_9BRYO</name>
<feature type="compositionally biased region" description="Acidic residues" evidence="11">
    <location>
        <begin position="67"/>
        <end position="86"/>
    </location>
</feature>
<reference evidence="12" key="1">
    <citation type="submission" date="2024-02" db="EMBL/GenBank/DDBJ databases">
        <authorList>
            <consortium name="ELIXIR-Norway"/>
            <consortium name="Elixir Norway"/>
        </authorList>
    </citation>
    <scope>NUCLEOTIDE SEQUENCE</scope>
</reference>
<feature type="region of interest" description="Disordered" evidence="11">
    <location>
        <begin position="106"/>
        <end position="212"/>
    </location>
</feature>
<comment type="similarity">
    <text evidence="3">Belongs to the TSSC4 family.</text>
</comment>
<evidence type="ECO:0000256" key="3">
    <source>
        <dbReference type="ARBA" id="ARBA00010362"/>
    </source>
</evidence>
<dbReference type="PANTHER" id="PTHR13445">
    <property type="entry name" value="TUMOR SUPPRESSING SUBTRANSFERABLE CANDIDATE 4 TSSC4"/>
    <property type="match status" value="1"/>
</dbReference>
<feature type="compositionally biased region" description="Polar residues" evidence="11">
    <location>
        <begin position="366"/>
        <end position="378"/>
    </location>
</feature>
<evidence type="ECO:0000256" key="10">
    <source>
        <dbReference type="ARBA" id="ARBA00045970"/>
    </source>
</evidence>
<keyword evidence="6" id="KW-0747">Spliceosome</keyword>
<keyword evidence="8" id="KW-0539">Nucleus</keyword>
<evidence type="ECO:0000313" key="12">
    <source>
        <dbReference type="EMBL" id="CAK9198799.1"/>
    </source>
</evidence>
<feature type="region of interest" description="Disordered" evidence="11">
    <location>
        <begin position="29"/>
        <end position="94"/>
    </location>
</feature>
<dbReference type="InterPro" id="IPR029338">
    <property type="entry name" value="TSSC4"/>
</dbReference>
<comment type="subcellular location">
    <subcellularLocation>
        <location evidence="2">Cytoplasm</location>
    </subcellularLocation>
    <subcellularLocation>
        <location evidence="1">Nucleus</location>
    </subcellularLocation>
</comment>